<dbReference type="CDD" id="cd05016">
    <property type="entry name" value="SIS_PGI_2"/>
    <property type="match status" value="1"/>
</dbReference>
<dbReference type="EMBL" id="JAVRIB010000003">
    <property type="protein sequence ID" value="MDT0634102.1"/>
    <property type="molecule type" value="Genomic_DNA"/>
</dbReference>
<keyword evidence="3 7" id="KW-0312">Gluconeogenesis</keyword>
<evidence type="ECO:0000256" key="6">
    <source>
        <dbReference type="ARBA" id="ARBA00029321"/>
    </source>
</evidence>
<dbReference type="InterPro" id="IPR018189">
    <property type="entry name" value="Phosphoglucose_isomerase_CS"/>
</dbReference>
<dbReference type="Proteomes" id="UP001251857">
    <property type="component" value="Unassembled WGS sequence"/>
</dbReference>
<evidence type="ECO:0000256" key="3">
    <source>
        <dbReference type="ARBA" id="ARBA00022432"/>
    </source>
</evidence>
<dbReference type="EC" id="5.3.1.9" evidence="7"/>
<proteinExistence type="inferred from homology"/>
<keyword evidence="7" id="KW-0963">Cytoplasm</keyword>
<comment type="similarity">
    <text evidence="2 7 8">Belongs to the GPI family.</text>
</comment>
<dbReference type="GO" id="GO:0004347">
    <property type="term" value="F:glucose-6-phosphate isomerase activity"/>
    <property type="evidence" value="ECO:0007669"/>
    <property type="project" value="UniProtKB-EC"/>
</dbReference>
<dbReference type="InterPro" id="IPR046348">
    <property type="entry name" value="SIS_dom_sf"/>
</dbReference>
<dbReference type="InterPro" id="IPR035476">
    <property type="entry name" value="SIS_PGI_1"/>
</dbReference>
<evidence type="ECO:0000256" key="8">
    <source>
        <dbReference type="RuleBase" id="RU000612"/>
    </source>
</evidence>
<dbReference type="Gene3D" id="1.10.1390.10">
    <property type="match status" value="1"/>
</dbReference>
<dbReference type="InterPro" id="IPR023096">
    <property type="entry name" value="G6P_Isomerase_C"/>
</dbReference>
<dbReference type="PRINTS" id="PR00662">
    <property type="entry name" value="G6PISOMERASE"/>
</dbReference>
<protein>
    <recommendedName>
        <fullName evidence="7">Glucose-6-phosphate isomerase</fullName>
        <shortName evidence="7">GPI</shortName>
        <ecNumber evidence="7">5.3.1.9</ecNumber>
    </recommendedName>
    <alternativeName>
        <fullName evidence="7">Phosphoglucose isomerase</fullName>
        <shortName evidence="7">PGI</shortName>
    </alternativeName>
    <alternativeName>
        <fullName evidence="7">Phosphohexose isomerase</fullName>
        <shortName evidence="7">PHI</shortName>
    </alternativeName>
</protein>
<dbReference type="PROSITE" id="PS51463">
    <property type="entry name" value="P_GLUCOSE_ISOMERASE_3"/>
    <property type="match status" value="1"/>
</dbReference>
<feature type="active site" evidence="7">
    <location>
        <position position="374"/>
    </location>
</feature>
<dbReference type="RefSeq" id="WP_311651847.1">
    <property type="nucleotide sequence ID" value="NZ_JAVRIB010000003.1"/>
</dbReference>
<evidence type="ECO:0000313" key="10">
    <source>
        <dbReference type="Proteomes" id="UP001251857"/>
    </source>
</evidence>
<dbReference type="PANTHER" id="PTHR11469:SF1">
    <property type="entry name" value="GLUCOSE-6-PHOSPHATE ISOMERASE"/>
    <property type="match status" value="1"/>
</dbReference>
<evidence type="ECO:0000256" key="7">
    <source>
        <dbReference type="HAMAP-Rule" id="MF_00473"/>
    </source>
</evidence>
<dbReference type="NCBIfam" id="NF001211">
    <property type="entry name" value="PRK00179.1"/>
    <property type="match status" value="1"/>
</dbReference>
<dbReference type="PROSITE" id="PS00174">
    <property type="entry name" value="P_GLUCOSE_ISOMERASE_2"/>
    <property type="match status" value="1"/>
</dbReference>
<keyword evidence="4 7" id="KW-0324">Glycolysis</keyword>
<dbReference type="InterPro" id="IPR001672">
    <property type="entry name" value="G6P_Isomerase"/>
</dbReference>
<reference evidence="9 10" key="1">
    <citation type="submission" date="2023-09" db="EMBL/GenBank/DDBJ databases">
        <authorList>
            <person name="Rey-Velasco X."/>
        </authorList>
    </citation>
    <scope>NUCLEOTIDE SEQUENCE [LARGE SCALE GENOMIC DNA]</scope>
    <source>
        <strain evidence="9 10">W335</strain>
    </source>
</reference>
<dbReference type="InterPro" id="IPR035482">
    <property type="entry name" value="SIS_PGI_2"/>
</dbReference>
<dbReference type="PANTHER" id="PTHR11469">
    <property type="entry name" value="GLUCOSE-6-PHOSPHATE ISOMERASE"/>
    <property type="match status" value="1"/>
</dbReference>
<comment type="pathway">
    <text evidence="1 7 8">Carbohydrate degradation; glycolysis; D-glyceraldehyde 3-phosphate and glycerone phosphate from D-glucose: step 2/4.</text>
</comment>
<name>A0ABU3BXS3_9GAMM</name>
<evidence type="ECO:0000256" key="1">
    <source>
        <dbReference type="ARBA" id="ARBA00004926"/>
    </source>
</evidence>
<comment type="caution">
    <text evidence="9">The sequence shown here is derived from an EMBL/GenBank/DDBJ whole genome shotgun (WGS) entry which is preliminary data.</text>
</comment>
<gene>
    <name evidence="7 9" type="primary">pgi</name>
    <name evidence="9" type="ORF">RM532_03945</name>
</gene>
<accession>A0ABU3BXS3</accession>
<dbReference type="Gene3D" id="3.40.50.10490">
    <property type="entry name" value="Glucose-6-phosphate isomerase like protein, domain 1"/>
    <property type="match status" value="2"/>
</dbReference>
<keyword evidence="5 7" id="KW-0413">Isomerase</keyword>
<dbReference type="HAMAP" id="MF_00473">
    <property type="entry name" value="G6P_isomerase"/>
    <property type="match status" value="1"/>
</dbReference>
<comment type="pathway">
    <text evidence="7">Carbohydrate biosynthesis; gluconeogenesis.</text>
</comment>
<sequence length="525" mass="56753">MAYPIDRPAWASLEAARDRLAGTHLSTLFERDARRADSLCLAVDGLVYDFSRQRLDADVMAALTALAGECWVPDAIRAMFAGEPINRSERRAAWHVALRAPAGQGYPADVHAVLDDIDRFVGQVRDGSWPGFAGHAITDVVNIGIGGSDLGPRMVAQALAREPDDLRVHFAANVDPADLDGILATLDRATTLFVVTSKSFGTAETLANARAARDWLLAAAPDETAVARHFVAVSTNIPAAQAFGIERVFGFWDWVGGRFSLWSAAGLAVALARGMTVFRELLAGAHDMDNHFRQAPLAENLPVVMALLGVWNRNFLGLTGQVVVPYAHRLALFPTWLQQVEMESNGKSVTSDGDATAVATVPQVWGGEGTNAQHAFFQMLHQGTDVLSVDFILVTPTADDDRSRQLAANCLAQAAALMHGRPEAETLSGSSGDPVLAAQRSFPGNRPSSTLLLDRLDARRLGALIAAYEHKVFVQGVIWGINSFDQWGVELGKTLADDILAAWSNDDTRHLDAATRSLLDRLRRR</sequence>
<evidence type="ECO:0000256" key="4">
    <source>
        <dbReference type="ARBA" id="ARBA00023152"/>
    </source>
</evidence>
<dbReference type="SUPFAM" id="SSF53697">
    <property type="entry name" value="SIS domain"/>
    <property type="match status" value="1"/>
</dbReference>
<dbReference type="CDD" id="cd05015">
    <property type="entry name" value="SIS_PGI_1"/>
    <property type="match status" value="1"/>
</dbReference>
<feature type="active site" evidence="7">
    <location>
        <position position="493"/>
    </location>
</feature>
<feature type="active site" description="Proton donor" evidence="7">
    <location>
        <position position="343"/>
    </location>
</feature>
<dbReference type="Pfam" id="PF00342">
    <property type="entry name" value="PGI"/>
    <property type="match status" value="1"/>
</dbReference>
<comment type="subcellular location">
    <subcellularLocation>
        <location evidence="7">Cytoplasm</location>
    </subcellularLocation>
</comment>
<comment type="catalytic activity">
    <reaction evidence="6 7 8">
        <text>alpha-D-glucose 6-phosphate = beta-D-fructose 6-phosphate</text>
        <dbReference type="Rhea" id="RHEA:11816"/>
        <dbReference type="ChEBI" id="CHEBI:57634"/>
        <dbReference type="ChEBI" id="CHEBI:58225"/>
        <dbReference type="EC" id="5.3.1.9"/>
    </reaction>
</comment>
<evidence type="ECO:0000256" key="5">
    <source>
        <dbReference type="ARBA" id="ARBA00023235"/>
    </source>
</evidence>
<comment type="function">
    <text evidence="7">Catalyzes the reversible isomerization of glucose-6-phosphate to fructose-6-phosphate.</text>
</comment>
<organism evidence="9 10">
    <name type="scientific">Spectribacter hydrogenoxidans</name>
    <dbReference type="NCBI Taxonomy" id="3075608"/>
    <lineage>
        <taxon>Bacteria</taxon>
        <taxon>Pseudomonadati</taxon>
        <taxon>Pseudomonadota</taxon>
        <taxon>Gammaproteobacteria</taxon>
        <taxon>Salinisphaerales</taxon>
        <taxon>Salinisphaeraceae</taxon>
        <taxon>Spectribacter</taxon>
    </lineage>
</organism>
<evidence type="ECO:0000256" key="2">
    <source>
        <dbReference type="ARBA" id="ARBA00006604"/>
    </source>
</evidence>
<keyword evidence="10" id="KW-1185">Reference proteome</keyword>
<evidence type="ECO:0000313" key="9">
    <source>
        <dbReference type="EMBL" id="MDT0634102.1"/>
    </source>
</evidence>
<dbReference type="PROSITE" id="PS00765">
    <property type="entry name" value="P_GLUCOSE_ISOMERASE_1"/>
    <property type="match status" value="1"/>
</dbReference>